<feature type="non-terminal residue" evidence="1">
    <location>
        <position position="1"/>
    </location>
</feature>
<gene>
    <name evidence="1" type="ORF">PAXRUDRAFT_172675</name>
</gene>
<protein>
    <submittedName>
        <fullName evidence="1">Unplaced genomic scaffold scaffold_3249, whole genome shotgun sequence</fullName>
    </submittedName>
</protein>
<proteinExistence type="predicted"/>
<dbReference type="AlphaFoldDB" id="A0A0D0BVZ8"/>
<dbReference type="Pfam" id="PF18759">
    <property type="entry name" value="Plavaka"/>
    <property type="match status" value="1"/>
</dbReference>
<dbReference type="OrthoDB" id="3199698at2759"/>
<dbReference type="InterPro" id="IPR041078">
    <property type="entry name" value="Plavaka"/>
</dbReference>
<organism evidence="1 2">
    <name type="scientific">Paxillus rubicundulus Ve08.2h10</name>
    <dbReference type="NCBI Taxonomy" id="930991"/>
    <lineage>
        <taxon>Eukaryota</taxon>
        <taxon>Fungi</taxon>
        <taxon>Dikarya</taxon>
        <taxon>Basidiomycota</taxon>
        <taxon>Agaricomycotina</taxon>
        <taxon>Agaricomycetes</taxon>
        <taxon>Agaricomycetidae</taxon>
        <taxon>Boletales</taxon>
        <taxon>Paxilineae</taxon>
        <taxon>Paxillaceae</taxon>
        <taxon>Paxillus</taxon>
    </lineage>
</organism>
<evidence type="ECO:0000313" key="1">
    <source>
        <dbReference type="EMBL" id="KIK75502.1"/>
    </source>
</evidence>
<dbReference type="EMBL" id="KN828071">
    <property type="protein sequence ID" value="KIK75502.1"/>
    <property type="molecule type" value="Genomic_DNA"/>
</dbReference>
<dbReference type="InParanoid" id="A0A0D0BVZ8"/>
<name>A0A0D0BVZ8_9AGAM</name>
<accession>A0A0D0BVZ8</accession>
<reference evidence="2" key="2">
    <citation type="submission" date="2015-01" db="EMBL/GenBank/DDBJ databases">
        <title>Evolutionary Origins and Diversification of the Mycorrhizal Mutualists.</title>
        <authorList>
            <consortium name="DOE Joint Genome Institute"/>
            <consortium name="Mycorrhizal Genomics Consortium"/>
            <person name="Kohler A."/>
            <person name="Kuo A."/>
            <person name="Nagy L.G."/>
            <person name="Floudas D."/>
            <person name="Copeland A."/>
            <person name="Barry K.W."/>
            <person name="Cichocki N."/>
            <person name="Veneault-Fourrey C."/>
            <person name="LaButti K."/>
            <person name="Lindquist E.A."/>
            <person name="Lipzen A."/>
            <person name="Lundell T."/>
            <person name="Morin E."/>
            <person name="Murat C."/>
            <person name="Riley R."/>
            <person name="Ohm R."/>
            <person name="Sun H."/>
            <person name="Tunlid A."/>
            <person name="Henrissat B."/>
            <person name="Grigoriev I.V."/>
            <person name="Hibbett D.S."/>
            <person name="Martin F."/>
        </authorList>
    </citation>
    <scope>NUCLEOTIDE SEQUENCE [LARGE SCALE GENOMIC DNA]</scope>
    <source>
        <strain evidence="2">Ve08.2h10</strain>
    </source>
</reference>
<dbReference type="Proteomes" id="UP000054538">
    <property type="component" value="Unassembled WGS sequence"/>
</dbReference>
<evidence type="ECO:0000313" key="2">
    <source>
        <dbReference type="Proteomes" id="UP000054538"/>
    </source>
</evidence>
<sequence length="68" mass="7606">ISEDAETFGSTFVPLILGSDKMTVSIRMGNNKFYPLYLSVGNVQNSVRRAHWDALVLIAFLGIPKSRY</sequence>
<keyword evidence="2" id="KW-1185">Reference proteome</keyword>
<reference evidence="1 2" key="1">
    <citation type="submission" date="2014-04" db="EMBL/GenBank/DDBJ databases">
        <authorList>
            <consortium name="DOE Joint Genome Institute"/>
            <person name="Kuo A."/>
            <person name="Kohler A."/>
            <person name="Jargeat P."/>
            <person name="Nagy L.G."/>
            <person name="Floudas D."/>
            <person name="Copeland A."/>
            <person name="Barry K.W."/>
            <person name="Cichocki N."/>
            <person name="Veneault-Fourrey C."/>
            <person name="LaButti K."/>
            <person name="Lindquist E.A."/>
            <person name="Lipzen A."/>
            <person name="Lundell T."/>
            <person name="Morin E."/>
            <person name="Murat C."/>
            <person name="Sun H."/>
            <person name="Tunlid A."/>
            <person name="Henrissat B."/>
            <person name="Grigoriev I.V."/>
            <person name="Hibbett D.S."/>
            <person name="Martin F."/>
            <person name="Nordberg H.P."/>
            <person name="Cantor M.N."/>
            <person name="Hua S.X."/>
        </authorList>
    </citation>
    <scope>NUCLEOTIDE SEQUENCE [LARGE SCALE GENOMIC DNA]</scope>
    <source>
        <strain evidence="1 2">Ve08.2h10</strain>
    </source>
</reference>
<dbReference type="HOGENOM" id="CLU_202886_0_0_1"/>